<comment type="caution">
    <text evidence="1">The sequence shown here is derived from an EMBL/GenBank/DDBJ whole genome shotgun (WGS) entry which is preliminary data.</text>
</comment>
<dbReference type="AlphaFoldDB" id="A0AAW2Q0L3"/>
<dbReference type="EMBL" id="JACGWJ010000016">
    <property type="protein sequence ID" value="KAL0361257.1"/>
    <property type="molecule type" value="Genomic_DNA"/>
</dbReference>
<proteinExistence type="predicted"/>
<protein>
    <submittedName>
        <fullName evidence="1">Uncharacterized protein</fullName>
    </submittedName>
</protein>
<reference evidence="1" key="1">
    <citation type="submission" date="2020-06" db="EMBL/GenBank/DDBJ databases">
        <authorList>
            <person name="Li T."/>
            <person name="Hu X."/>
            <person name="Zhang T."/>
            <person name="Song X."/>
            <person name="Zhang H."/>
            <person name="Dai N."/>
            <person name="Sheng W."/>
            <person name="Hou X."/>
            <person name="Wei L."/>
        </authorList>
    </citation>
    <scope>NUCLEOTIDE SEQUENCE</scope>
    <source>
        <strain evidence="1">G02</strain>
        <tissue evidence="1">Leaf</tissue>
    </source>
</reference>
<sequence length="101" mass="11511">MSYTTVAMYLLEDMDSFFCGQASQQGVRVGSFVEGACLYQEMGSSCFESSSFPPVIWEVPSFYPYDDRGSPVYSRRYRLDNQEGSCFWEVLYSDMPCPAIL</sequence>
<reference evidence="1" key="2">
    <citation type="journal article" date="2024" name="Plant">
        <title>Genomic evolution and insights into agronomic trait innovations of Sesamum species.</title>
        <authorList>
            <person name="Miao H."/>
            <person name="Wang L."/>
            <person name="Qu L."/>
            <person name="Liu H."/>
            <person name="Sun Y."/>
            <person name="Le M."/>
            <person name="Wang Q."/>
            <person name="Wei S."/>
            <person name="Zheng Y."/>
            <person name="Lin W."/>
            <person name="Duan Y."/>
            <person name="Cao H."/>
            <person name="Xiong S."/>
            <person name="Wang X."/>
            <person name="Wei L."/>
            <person name="Li C."/>
            <person name="Ma Q."/>
            <person name="Ju M."/>
            <person name="Zhao R."/>
            <person name="Li G."/>
            <person name="Mu C."/>
            <person name="Tian Q."/>
            <person name="Mei H."/>
            <person name="Zhang T."/>
            <person name="Gao T."/>
            <person name="Zhang H."/>
        </authorList>
    </citation>
    <scope>NUCLEOTIDE SEQUENCE</scope>
    <source>
        <strain evidence="1">G02</strain>
    </source>
</reference>
<organism evidence="1">
    <name type="scientific">Sesamum radiatum</name>
    <name type="common">Black benniseed</name>
    <dbReference type="NCBI Taxonomy" id="300843"/>
    <lineage>
        <taxon>Eukaryota</taxon>
        <taxon>Viridiplantae</taxon>
        <taxon>Streptophyta</taxon>
        <taxon>Embryophyta</taxon>
        <taxon>Tracheophyta</taxon>
        <taxon>Spermatophyta</taxon>
        <taxon>Magnoliopsida</taxon>
        <taxon>eudicotyledons</taxon>
        <taxon>Gunneridae</taxon>
        <taxon>Pentapetalae</taxon>
        <taxon>asterids</taxon>
        <taxon>lamiids</taxon>
        <taxon>Lamiales</taxon>
        <taxon>Pedaliaceae</taxon>
        <taxon>Sesamum</taxon>
    </lineage>
</organism>
<accession>A0AAW2Q0L3</accession>
<gene>
    <name evidence="1" type="ORF">Sradi_3810200</name>
</gene>
<evidence type="ECO:0000313" key="1">
    <source>
        <dbReference type="EMBL" id="KAL0361257.1"/>
    </source>
</evidence>
<name>A0AAW2Q0L3_SESRA</name>